<feature type="binding site" evidence="7">
    <location>
        <position position="34"/>
    </location>
    <ligand>
        <name>5-amino-6-(D-ribitylamino)uracil</name>
        <dbReference type="ChEBI" id="CHEBI:15934"/>
    </ligand>
</feature>
<keyword evidence="4 7" id="KW-0686">Riboflavin biosynthesis</keyword>
<dbReference type="CDD" id="cd09209">
    <property type="entry name" value="Lumazine_synthase-I"/>
    <property type="match status" value="1"/>
</dbReference>
<dbReference type="RefSeq" id="WP_007365509.1">
    <property type="nucleotide sequence ID" value="NZ_ACLR01000170.1"/>
</dbReference>
<dbReference type="GO" id="GO:0016874">
    <property type="term" value="F:ligase activity"/>
    <property type="evidence" value="ECO:0007669"/>
    <property type="project" value="UniProtKB-KW"/>
</dbReference>
<keyword evidence="9" id="KW-1185">Reference proteome</keyword>
<dbReference type="InterPro" id="IPR036467">
    <property type="entry name" value="LS/RS_sf"/>
</dbReference>
<feature type="binding site" evidence="7">
    <location>
        <begin position="98"/>
        <end position="99"/>
    </location>
    <ligand>
        <name>(2S)-2-hydroxy-3-oxobutyl phosphate</name>
        <dbReference type="ChEBI" id="CHEBI:58830"/>
    </ligand>
</feature>
<evidence type="ECO:0000256" key="1">
    <source>
        <dbReference type="ARBA" id="ARBA00004917"/>
    </source>
</evidence>
<evidence type="ECO:0000256" key="5">
    <source>
        <dbReference type="ARBA" id="ARBA00022679"/>
    </source>
</evidence>
<dbReference type="SUPFAM" id="SSF52121">
    <property type="entry name" value="Lumazine synthase"/>
    <property type="match status" value="1"/>
</dbReference>
<comment type="catalytic activity">
    <reaction evidence="6 7">
        <text>(2S)-2-hydroxy-3-oxobutyl phosphate + 5-amino-6-(D-ribitylamino)uracil = 6,7-dimethyl-8-(1-D-ribityl)lumazine + phosphate + 2 H2O + H(+)</text>
        <dbReference type="Rhea" id="RHEA:26152"/>
        <dbReference type="ChEBI" id="CHEBI:15377"/>
        <dbReference type="ChEBI" id="CHEBI:15378"/>
        <dbReference type="ChEBI" id="CHEBI:15934"/>
        <dbReference type="ChEBI" id="CHEBI:43474"/>
        <dbReference type="ChEBI" id="CHEBI:58201"/>
        <dbReference type="ChEBI" id="CHEBI:58830"/>
        <dbReference type="EC" id="2.5.1.78"/>
    </reaction>
</comment>
<dbReference type="EMBL" id="ACLR01000170">
    <property type="protein sequence ID" value="EEK16710.1"/>
    <property type="molecule type" value="Genomic_DNA"/>
</dbReference>
<evidence type="ECO:0000313" key="9">
    <source>
        <dbReference type="Proteomes" id="UP000003303"/>
    </source>
</evidence>
<evidence type="ECO:0000256" key="6">
    <source>
        <dbReference type="ARBA" id="ARBA00048785"/>
    </source>
</evidence>
<dbReference type="NCBIfam" id="TIGR00114">
    <property type="entry name" value="lumazine-synth"/>
    <property type="match status" value="1"/>
</dbReference>
<feature type="binding site" evidence="7">
    <location>
        <begin position="93"/>
        <end position="95"/>
    </location>
    <ligand>
        <name>5-amino-6-(D-ribitylamino)uracil</name>
        <dbReference type="ChEBI" id="CHEBI:15934"/>
    </ligand>
</feature>
<feature type="binding site" evidence="7">
    <location>
        <position position="140"/>
    </location>
    <ligand>
        <name>(2S)-2-hydroxy-3-oxobutyl phosphate</name>
        <dbReference type="ChEBI" id="CHEBI:58830"/>
    </ligand>
</feature>
<dbReference type="EC" id="2.5.1.78" evidence="3 7"/>
<dbReference type="Gene3D" id="3.40.50.960">
    <property type="entry name" value="Lumazine/riboflavin synthase"/>
    <property type="match status" value="1"/>
</dbReference>
<evidence type="ECO:0000313" key="8">
    <source>
        <dbReference type="EMBL" id="EEK16710.1"/>
    </source>
</evidence>
<feature type="binding site" evidence="7">
    <location>
        <position position="126"/>
    </location>
    <ligand>
        <name>5-amino-6-(D-ribitylamino)uracil</name>
        <dbReference type="ChEBI" id="CHEBI:15934"/>
    </ligand>
</feature>
<evidence type="ECO:0000256" key="2">
    <source>
        <dbReference type="ARBA" id="ARBA00007424"/>
    </source>
</evidence>
<dbReference type="Proteomes" id="UP000003303">
    <property type="component" value="Unassembled WGS sequence"/>
</dbReference>
<evidence type="ECO:0000256" key="7">
    <source>
        <dbReference type="HAMAP-Rule" id="MF_00178"/>
    </source>
</evidence>
<dbReference type="HAMAP" id="MF_00178">
    <property type="entry name" value="Lumazine_synth"/>
    <property type="match status" value="1"/>
</dbReference>
<reference evidence="8 9" key="1">
    <citation type="submission" date="2009-04" db="EMBL/GenBank/DDBJ databases">
        <authorList>
            <person name="Sebastian Y."/>
            <person name="Madupu R."/>
            <person name="Durkin A.S."/>
            <person name="Torralba M."/>
            <person name="Methe B."/>
            <person name="Sutton G.G."/>
            <person name="Strausberg R.L."/>
            <person name="Nelson K.E."/>
        </authorList>
    </citation>
    <scope>NUCLEOTIDE SEQUENCE [LARGE SCALE GENOMIC DNA]</scope>
    <source>
        <strain evidence="8 9">60-3</strain>
    </source>
</reference>
<evidence type="ECO:0000256" key="3">
    <source>
        <dbReference type="ARBA" id="ARBA00012664"/>
    </source>
</evidence>
<proteinExistence type="inferred from homology"/>
<comment type="pathway">
    <text evidence="1 7">Cofactor biosynthesis; riboflavin biosynthesis; riboflavin from 2-hydroxy-3-oxobutyl phosphate and 5-amino-6-(D-ribitylamino)uracil: step 1/2.</text>
</comment>
<comment type="caution">
    <text evidence="8">The sequence shown here is derived from an EMBL/GenBank/DDBJ whole genome shotgun (WGS) entry which is preliminary data.</text>
</comment>
<organism evidence="8 9">
    <name type="scientific">Porphyromonas uenonis 60-3</name>
    <dbReference type="NCBI Taxonomy" id="596327"/>
    <lineage>
        <taxon>Bacteria</taxon>
        <taxon>Pseudomonadati</taxon>
        <taxon>Bacteroidota</taxon>
        <taxon>Bacteroidia</taxon>
        <taxon>Bacteroidales</taxon>
        <taxon>Porphyromonadaceae</taxon>
        <taxon>Porphyromonas</taxon>
    </lineage>
</organism>
<dbReference type="OrthoDB" id="9809709at2"/>
<name>C2MC90_9PORP</name>
<dbReference type="UniPathway" id="UPA00275">
    <property type="reaction ID" value="UER00404"/>
</dbReference>
<dbReference type="InterPro" id="IPR034964">
    <property type="entry name" value="LS"/>
</dbReference>
<comment type="similarity">
    <text evidence="2 7">Belongs to the DMRL synthase family.</text>
</comment>
<dbReference type="AlphaFoldDB" id="C2MC90"/>
<dbReference type="STRING" id="596327.PORUE0001_0868"/>
<keyword evidence="5 7" id="KW-0808">Transferase</keyword>
<keyword evidence="8" id="KW-0436">Ligase</keyword>
<feature type="active site" description="Proton donor" evidence="7">
    <location>
        <position position="101"/>
    </location>
</feature>
<dbReference type="GO" id="GO:0000906">
    <property type="term" value="F:6,7-dimethyl-8-ribityllumazine synthase activity"/>
    <property type="evidence" value="ECO:0007669"/>
    <property type="project" value="UniProtKB-UniRule"/>
</dbReference>
<dbReference type="eggNOG" id="COG0054">
    <property type="taxonomic scope" value="Bacteria"/>
</dbReference>
<dbReference type="GO" id="GO:0005829">
    <property type="term" value="C:cytosol"/>
    <property type="evidence" value="ECO:0007669"/>
    <property type="project" value="TreeGrafter"/>
</dbReference>
<gene>
    <name evidence="7 8" type="primary">ribH</name>
    <name evidence="8" type="ORF">PORUE0001_0868</name>
</gene>
<dbReference type="InterPro" id="IPR002180">
    <property type="entry name" value="LS/RS"/>
</dbReference>
<dbReference type="PANTHER" id="PTHR21058:SF0">
    <property type="entry name" value="6,7-DIMETHYL-8-RIBITYLLUMAZINE SYNTHASE"/>
    <property type="match status" value="1"/>
</dbReference>
<dbReference type="Pfam" id="PF00885">
    <property type="entry name" value="DMRL_synthase"/>
    <property type="match status" value="1"/>
</dbReference>
<dbReference type="GO" id="GO:0009231">
    <property type="term" value="P:riboflavin biosynthetic process"/>
    <property type="evidence" value="ECO:0007669"/>
    <property type="project" value="UniProtKB-UniRule"/>
</dbReference>
<dbReference type="PANTHER" id="PTHR21058">
    <property type="entry name" value="6,7-DIMETHYL-8-RIBITYLLUMAZINE SYNTHASE DMRL SYNTHASE LUMAZINE SYNTHASE"/>
    <property type="match status" value="1"/>
</dbReference>
<feature type="binding site" evidence="7">
    <location>
        <begin position="68"/>
        <end position="70"/>
    </location>
    <ligand>
        <name>5-amino-6-(D-ribitylamino)uracil</name>
        <dbReference type="ChEBI" id="CHEBI:15934"/>
    </ligand>
</feature>
<evidence type="ECO:0000256" key="4">
    <source>
        <dbReference type="ARBA" id="ARBA00022619"/>
    </source>
</evidence>
<comment type="function">
    <text evidence="7">Catalyzes the formation of 6,7-dimethyl-8-ribityllumazine by condensation of 5-amino-6-(D-ribitylamino)uracil with 3,4-dihydroxy-2-butanone 4-phosphate. This is the penultimate step in the biosynthesis of riboflavin.</text>
</comment>
<protein>
    <recommendedName>
        <fullName evidence="3 7">6,7-dimethyl-8-ribityllumazine synthase</fullName>
        <shortName evidence="7">DMRL synthase</shortName>
        <shortName evidence="7">LS</shortName>
        <shortName evidence="7">Lumazine synthase</shortName>
        <ecNumber evidence="3 7">2.5.1.78</ecNumber>
    </recommendedName>
</protein>
<dbReference type="GO" id="GO:0009349">
    <property type="term" value="C:riboflavin synthase complex"/>
    <property type="evidence" value="ECO:0007669"/>
    <property type="project" value="UniProtKB-UniRule"/>
</dbReference>
<accession>C2MC90</accession>
<sequence>MSSQLHSQQTPAHYTLQHRHTADIRCIAVVYSEWNAEITHALRDGAVTTLLECGLERQQIETFSVPGAFELTYTANLLSEATQPYDAIIIIGCVIRGETSHYDLICNSVTEGATELNLRGKAPVIFGLVTVENIEQARARSGGAVGNKGSECAIAALQMIDIRAMIQG</sequence>